<evidence type="ECO:0000313" key="2">
    <source>
        <dbReference type="Proteomes" id="UP000178650"/>
    </source>
</evidence>
<evidence type="ECO:0008006" key="3">
    <source>
        <dbReference type="Google" id="ProtNLM"/>
    </source>
</evidence>
<protein>
    <recommendedName>
        <fullName evidence="3">DUF3800 domain-containing protein</fullName>
    </recommendedName>
</protein>
<accession>A0A1G2IXN1</accession>
<gene>
    <name evidence="1" type="ORF">A2358_03785</name>
</gene>
<dbReference type="EMBL" id="MHPJ01000009">
    <property type="protein sequence ID" value="OGZ79080.1"/>
    <property type="molecule type" value="Genomic_DNA"/>
</dbReference>
<name>A0A1G2IXN1_9BACT</name>
<comment type="caution">
    <text evidence="1">The sequence shown here is derived from an EMBL/GenBank/DDBJ whole genome shotgun (WGS) entry which is preliminary data.</text>
</comment>
<reference evidence="1 2" key="1">
    <citation type="journal article" date="2016" name="Nat. Commun.">
        <title>Thousands of microbial genomes shed light on interconnected biogeochemical processes in an aquifer system.</title>
        <authorList>
            <person name="Anantharaman K."/>
            <person name="Brown C.T."/>
            <person name="Hug L.A."/>
            <person name="Sharon I."/>
            <person name="Castelle C.J."/>
            <person name="Probst A.J."/>
            <person name="Thomas B.C."/>
            <person name="Singh A."/>
            <person name="Wilkins M.J."/>
            <person name="Karaoz U."/>
            <person name="Brodie E.L."/>
            <person name="Williams K.H."/>
            <person name="Hubbard S.S."/>
            <person name="Banfield J.F."/>
        </authorList>
    </citation>
    <scope>NUCLEOTIDE SEQUENCE [LARGE SCALE GENOMIC DNA]</scope>
</reference>
<sequence length="182" mass="21176">MKNYFGFIDETGILQSDVKQRFFGLGLLKLDDTAEFYNLLSKYYHKIISNIEAKRISKIKDLPDMAEKGKVLGLIQNNKRFEFKFNKLDEVSLSDYMGLIDLYVQFPNNYFCSLVIDKDDPTFDFRGYFDAAWGAYIGYSKTLTRCNIKEQENIAIIADYVNMPHNSIKYFERELNMVSGGL</sequence>
<dbReference type="Proteomes" id="UP000178650">
    <property type="component" value="Unassembled WGS sequence"/>
</dbReference>
<evidence type="ECO:0000313" key="1">
    <source>
        <dbReference type="EMBL" id="OGZ79080.1"/>
    </source>
</evidence>
<dbReference type="STRING" id="1802223.A2358_03785"/>
<organism evidence="1 2">
    <name type="scientific">Candidatus Staskawiczbacteria bacterium RIFOXYB1_FULL_37_44</name>
    <dbReference type="NCBI Taxonomy" id="1802223"/>
    <lineage>
        <taxon>Bacteria</taxon>
        <taxon>Candidatus Staskawicziibacteriota</taxon>
    </lineage>
</organism>
<dbReference type="AlphaFoldDB" id="A0A1G2IXN1"/>
<proteinExistence type="predicted"/>